<keyword evidence="1" id="KW-1133">Transmembrane helix</keyword>
<dbReference type="EMBL" id="GIKN01007662">
    <property type="protein sequence ID" value="NIE49935.1"/>
    <property type="molecule type" value="Transcribed_RNA"/>
</dbReference>
<protein>
    <submittedName>
        <fullName evidence="2">Uncharacterized protein</fullName>
    </submittedName>
</protein>
<sequence>MFVAKEYNLNKKCTKLLYPHERFTPCLCTCAGLFLLFNIQFLLIAKRPSMWQRAEWLPTLFNQVRFLVFWRCIEHVNFALSFVCGASFHLFFFDFAKEILHTLREGFSGCQLFLHNINSIQVG</sequence>
<accession>A0A6G5AG12</accession>
<reference evidence="2" key="1">
    <citation type="submission" date="2020-03" db="EMBL/GenBank/DDBJ databases">
        <title>A transcriptome and proteome of the tick Rhipicephalus microplus shaped by the genetic composition of its hosts and developmental stage.</title>
        <authorList>
            <person name="Garcia G.R."/>
            <person name="Ribeiro J.M.C."/>
            <person name="Maruyama S.R."/>
            <person name="Gardinasse L.G."/>
            <person name="Nelson K."/>
            <person name="Ferreira B.R."/>
            <person name="Andrade T.G."/>
            <person name="Santos I.K.F.M."/>
        </authorList>
    </citation>
    <scope>NUCLEOTIDE SEQUENCE</scope>
    <source>
        <strain evidence="2">NSGR</strain>
        <tissue evidence="2">Salivary glands</tissue>
    </source>
</reference>
<keyword evidence="1" id="KW-0472">Membrane</keyword>
<evidence type="ECO:0000256" key="1">
    <source>
        <dbReference type="SAM" id="Phobius"/>
    </source>
</evidence>
<dbReference type="AlphaFoldDB" id="A0A6G5AG12"/>
<evidence type="ECO:0000313" key="2">
    <source>
        <dbReference type="EMBL" id="NIE49935.1"/>
    </source>
</evidence>
<proteinExistence type="predicted"/>
<name>A0A6G5AG12_RHIMP</name>
<feature type="transmembrane region" description="Helical" evidence="1">
    <location>
        <begin position="22"/>
        <end position="44"/>
    </location>
</feature>
<keyword evidence="1" id="KW-0812">Transmembrane</keyword>
<organism evidence="2">
    <name type="scientific">Rhipicephalus microplus</name>
    <name type="common">Cattle tick</name>
    <name type="synonym">Boophilus microplus</name>
    <dbReference type="NCBI Taxonomy" id="6941"/>
    <lineage>
        <taxon>Eukaryota</taxon>
        <taxon>Metazoa</taxon>
        <taxon>Ecdysozoa</taxon>
        <taxon>Arthropoda</taxon>
        <taxon>Chelicerata</taxon>
        <taxon>Arachnida</taxon>
        <taxon>Acari</taxon>
        <taxon>Parasitiformes</taxon>
        <taxon>Ixodida</taxon>
        <taxon>Ixodoidea</taxon>
        <taxon>Ixodidae</taxon>
        <taxon>Rhipicephalinae</taxon>
        <taxon>Rhipicephalus</taxon>
        <taxon>Boophilus</taxon>
    </lineage>
</organism>